<proteinExistence type="inferred from homology"/>
<dbReference type="OrthoDB" id="9811827at2"/>
<name>A0A0A2GT79_9FLAO</name>
<dbReference type="PANTHER" id="PTHR34138">
    <property type="entry name" value="CELL SHAPE-DETERMINING PROTEIN MREC"/>
    <property type="match status" value="1"/>
</dbReference>
<evidence type="ECO:0000259" key="6">
    <source>
        <dbReference type="Pfam" id="PF04085"/>
    </source>
</evidence>
<dbReference type="RefSeq" id="WP_035325431.1">
    <property type="nucleotide sequence ID" value="NZ_CP015125.1"/>
</dbReference>
<dbReference type="EMBL" id="JSAQ01000001">
    <property type="protein sequence ID" value="KGO06422.1"/>
    <property type="molecule type" value="Genomic_DNA"/>
</dbReference>
<dbReference type="InterPro" id="IPR055342">
    <property type="entry name" value="MreC_beta-barrel_core"/>
</dbReference>
<evidence type="ECO:0000313" key="8">
    <source>
        <dbReference type="Proteomes" id="UP000030140"/>
    </source>
</evidence>
<keyword evidence="3 5" id="KW-0133">Cell shape</keyword>
<dbReference type="GO" id="GO:0008360">
    <property type="term" value="P:regulation of cell shape"/>
    <property type="evidence" value="ECO:0007669"/>
    <property type="project" value="UniProtKB-KW"/>
</dbReference>
<evidence type="ECO:0000256" key="5">
    <source>
        <dbReference type="PIRNR" id="PIRNR038471"/>
    </source>
</evidence>
<dbReference type="PIRSF" id="PIRSF038471">
    <property type="entry name" value="MreC"/>
    <property type="match status" value="1"/>
</dbReference>
<protein>
    <recommendedName>
        <fullName evidence="2 5">Cell shape-determining protein MreC</fullName>
    </recommendedName>
    <alternativeName>
        <fullName evidence="4 5">Cell shape protein MreC</fullName>
    </alternativeName>
</protein>
<dbReference type="InterPro" id="IPR042177">
    <property type="entry name" value="Cell/Rod_1"/>
</dbReference>
<sequence>MQQIINFLIRNKNFLLFAFLLMLSLVFTIQSHSYHRSKFVNSANWFTGGIYGSVSSVQDYFNLKTYNQQLLEENARLRTIVSATKTGNESIDPLTAANSPIPADSTVQYAYNPAKVINNNYAKTDNFITLKGGGSSNIKKDQGVITSQGIVGIIDNTSSSYSTVLSILNSNFTTQVKLKGSEHFGTLQWDGKSPNVVQVIDMQQQAPVTKGDTIETSGKSAIFPKGIPVGVVQDYTLDSSKNFYTLSVKLMNDMTSLGHVYVIENKARVEIEQLENENYEE</sequence>
<evidence type="ECO:0000256" key="4">
    <source>
        <dbReference type="ARBA" id="ARBA00032089"/>
    </source>
</evidence>
<dbReference type="Pfam" id="PF04085">
    <property type="entry name" value="MreC"/>
    <property type="match status" value="1"/>
</dbReference>
<dbReference type="PATRIC" id="fig|1300343.5.peg.49"/>
<dbReference type="Proteomes" id="UP000030140">
    <property type="component" value="Unassembled WGS sequence"/>
</dbReference>
<dbReference type="AlphaFoldDB" id="A0A0A2GT79"/>
<dbReference type="Gene3D" id="2.40.10.340">
    <property type="entry name" value="Rod shape-determining protein MreC, domain 1"/>
    <property type="match status" value="1"/>
</dbReference>
<gene>
    <name evidence="7" type="ORF">NV36_05920</name>
</gene>
<keyword evidence="8" id="KW-1185">Reference proteome</keyword>
<dbReference type="PANTHER" id="PTHR34138:SF1">
    <property type="entry name" value="CELL SHAPE-DETERMINING PROTEIN MREC"/>
    <property type="match status" value="1"/>
</dbReference>
<comment type="caution">
    <text evidence="7">The sequence shown here is derived from an EMBL/GenBank/DDBJ whole genome shotgun (WGS) entry which is preliminary data.</text>
</comment>
<dbReference type="GO" id="GO:0005886">
    <property type="term" value="C:plasma membrane"/>
    <property type="evidence" value="ECO:0007669"/>
    <property type="project" value="TreeGrafter"/>
</dbReference>
<dbReference type="NCBIfam" id="NF010532">
    <property type="entry name" value="PRK13922.9-3"/>
    <property type="match status" value="1"/>
</dbReference>
<evidence type="ECO:0000256" key="3">
    <source>
        <dbReference type="ARBA" id="ARBA00022960"/>
    </source>
</evidence>
<dbReference type="InterPro" id="IPR042175">
    <property type="entry name" value="Cell/Rod_MreC_2"/>
</dbReference>
<evidence type="ECO:0000256" key="2">
    <source>
        <dbReference type="ARBA" id="ARBA00013855"/>
    </source>
</evidence>
<comment type="function">
    <text evidence="5">Involved in formation and maintenance of cell shape.</text>
</comment>
<dbReference type="InterPro" id="IPR007221">
    <property type="entry name" value="MreC"/>
</dbReference>
<evidence type="ECO:0000313" key="7">
    <source>
        <dbReference type="EMBL" id="KGO06422.1"/>
    </source>
</evidence>
<evidence type="ECO:0000256" key="1">
    <source>
        <dbReference type="ARBA" id="ARBA00009369"/>
    </source>
</evidence>
<feature type="domain" description="Rod shape-determining protein MreC beta-barrel core" evidence="6">
    <location>
        <begin position="116"/>
        <end position="264"/>
    </location>
</feature>
<dbReference type="KEGG" id="ddo:I597_0047"/>
<organism evidence="7 8">
    <name type="scientific">Dokdonia donghaensis DSW-1</name>
    <dbReference type="NCBI Taxonomy" id="1300343"/>
    <lineage>
        <taxon>Bacteria</taxon>
        <taxon>Pseudomonadati</taxon>
        <taxon>Bacteroidota</taxon>
        <taxon>Flavobacteriia</taxon>
        <taxon>Flavobacteriales</taxon>
        <taxon>Flavobacteriaceae</taxon>
        <taxon>Dokdonia</taxon>
    </lineage>
</organism>
<comment type="similarity">
    <text evidence="1 5">Belongs to the MreC family.</text>
</comment>
<dbReference type="Gene3D" id="2.40.10.350">
    <property type="entry name" value="Rod shape-determining protein MreC, domain 2"/>
    <property type="match status" value="1"/>
</dbReference>
<reference evidence="7 8" key="1">
    <citation type="submission" date="2014-10" db="EMBL/GenBank/DDBJ databases">
        <title>Draft genome sequence of the proteorhodopsin-containing marine bacterium Dokdonia donghaensis.</title>
        <authorList>
            <person name="Gomez-Consarnau L."/>
            <person name="Gonzalez J.M."/>
            <person name="Riedel T."/>
            <person name="Jaenicke S."/>
            <person name="Wagner-Doebler I."/>
            <person name="Fuhrman J.A."/>
        </authorList>
    </citation>
    <scope>NUCLEOTIDE SEQUENCE [LARGE SCALE GENOMIC DNA]</scope>
    <source>
        <strain evidence="7 8">DSW-1</strain>
    </source>
</reference>
<accession>A0A0A2GT79</accession>